<keyword evidence="11" id="KW-0675">Receptor</keyword>
<dbReference type="InterPro" id="IPR035897">
    <property type="entry name" value="Toll_tir_struct_dom_sf"/>
</dbReference>
<dbReference type="GO" id="GO:0002224">
    <property type="term" value="P:toll-like receptor signaling pathway"/>
    <property type="evidence" value="ECO:0007669"/>
    <property type="project" value="TreeGrafter"/>
</dbReference>
<dbReference type="InterPro" id="IPR001611">
    <property type="entry name" value="Leu-rich_rpt"/>
</dbReference>
<comment type="caution">
    <text evidence="17">The sequence shown here is derived from an EMBL/GenBank/DDBJ whole genome shotgun (WGS) entry which is preliminary data.</text>
</comment>
<dbReference type="SMART" id="SM00365">
    <property type="entry name" value="LRR_SD22"/>
    <property type="match status" value="7"/>
</dbReference>
<keyword evidence="12" id="KW-0325">Glycoprotein</keyword>
<evidence type="ECO:0000256" key="9">
    <source>
        <dbReference type="ARBA" id="ARBA00022989"/>
    </source>
</evidence>
<dbReference type="InterPro" id="IPR000157">
    <property type="entry name" value="TIR_dom"/>
</dbReference>
<dbReference type="Pfam" id="PF01582">
    <property type="entry name" value="TIR"/>
    <property type="match status" value="1"/>
</dbReference>
<feature type="chain" id="PRO_5043372713" description="TIR domain-containing protein" evidence="15">
    <location>
        <begin position="21"/>
        <end position="954"/>
    </location>
</feature>
<gene>
    <name evidence="17" type="ORF">NDU88_011436</name>
</gene>
<evidence type="ECO:0000256" key="10">
    <source>
        <dbReference type="ARBA" id="ARBA00023136"/>
    </source>
</evidence>
<dbReference type="SMART" id="SM00255">
    <property type="entry name" value="TIR"/>
    <property type="match status" value="1"/>
</dbReference>
<dbReference type="EMBL" id="JANPWB010000011">
    <property type="protein sequence ID" value="KAJ1133139.1"/>
    <property type="molecule type" value="Genomic_DNA"/>
</dbReference>
<protein>
    <recommendedName>
        <fullName evidence="16">TIR domain-containing protein</fullName>
    </recommendedName>
</protein>
<keyword evidence="7" id="KW-0677">Repeat</keyword>
<evidence type="ECO:0000256" key="6">
    <source>
        <dbReference type="ARBA" id="ARBA00022729"/>
    </source>
</evidence>
<evidence type="ECO:0000256" key="3">
    <source>
        <dbReference type="ARBA" id="ARBA00022588"/>
    </source>
</evidence>
<evidence type="ECO:0000256" key="4">
    <source>
        <dbReference type="ARBA" id="ARBA00022614"/>
    </source>
</evidence>
<evidence type="ECO:0000259" key="16">
    <source>
        <dbReference type="PROSITE" id="PS50104"/>
    </source>
</evidence>
<dbReference type="Gene3D" id="3.80.10.10">
    <property type="entry name" value="Ribonuclease Inhibitor"/>
    <property type="match status" value="4"/>
</dbReference>
<evidence type="ECO:0000256" key="7">
    <source>
        <dbReference type="ARBA" id="ARBA00022737"/>
    </source>
</evidence>
<keyword evidence="4" id="KW-0433">Leucine-rich repeat</keyword>
<dbReference type="Proteomes" id="UP001066276">
    <property type="component" value="Chromosome 7"/>
</dbReference>
<feature type="domain" description="TIR" evidence="16">
    <location>
        <begin position="783"/>
        <end position="926"/>
    </location>
</feature>
<evidence type="ECO:0000256" key="15">
    <source>
        <dbReference type="SAM" id="SignalP"/>
    </source>
</evidence>
<dbReference type="SMART" id="SM00369">
    <property type="entry name" value="LRR_TYP"/>
    <property type="match status" value="18"/>
</dbReference>
<evidence type="ECO:0000256" key="14">
    <source>
        <dbReference type="SAM" id="Phobius"/>
    </source>
</evidence>
<dbReference type="AlphaFoldDB" id="A0AAV7PYU8"/>
<name>A0AAV7PYU8_PLEWA</name>
<feature type="transmembrane region" description="Helical" evidence="14">
    <location>
        <begin position="736"/>
        <end position="758"/>
    </location>
</feature>
<evidence type="ECO:0000256" key="2">
    <source>
        <dbReference type="ARBA" id="ARBA00009634"/>
    </source>
</evidence>
<dbReference type="PANTHER" id="PTHR24365:SF545">
    <property type="entry name" value="TOLL-LIKE RECEPTOR 12"/>
    <property type="match status" value="1"/>
</dbReference>
<dbReference type="FunFam" id="3.80.10.10:FF:001164">
    <property type="entry name" value="GH01279p"/>
    <property type="match status" value="1"/>
</dbReference>
<evidence type="ECO:0000256" key="13">
    <source>
        <dbReference type="ARBA" id="ARBA00023198"/>
    </source>
</evidence>
<dbReference type="GO" id="GO:0006954">
    <property type="term" value="P:inflammatory response"/>
    <property type="evidence" value="ECO:0007669"/>
    <property type="project" value="UniProtKB-KW"/>
</dbReference>
<dbReference type="Gene3D" id="3.40.50.10140">
    <property type="entry name" value="Toll/interleukin-1 receptor homology (TIR) domain"/>
    <property type="match status" value="1"/>
</dbReference>
<keyword evidence="8" id="KW-0391">Immunity</keyword>
<reference evidence="17" key="1">
    <citation type="journal article" date="2022" name="bioRxiv">
        <title>Sequencing and chromosome-scale assembly of the giantPleurodeles waltlgenome.</title>
        <authorList>
            <person name="Brown T."/>
            <person name="Elewa A."/>
            <person name="Iarovenko S."/>
            <person name="Subramanian E."/>
            <person name="Araus A.J."/>
            <person name="Petzold A."/>
            <person name="Susuki M."/>
            <person name="Suzuki K.-i.T."/>
            <person name="Hayashi T."/>
            <person name="Toyoda A."/>
            <person name="Oliveira C."/>
            <person name="Osipova E."/>
            <person name="Leigh N.D."/>
            <person name="Simon A."/>
            <person name="Yun M.H."/>
        </authorList>
    </citation>
    <scope>NUCLEOTIDE SEQUENCE</scope>
    <source>
        <strain evidence="17">20211129_DDA</strain>
        <tissue evidence="17">Liver</tissue>
    </source>
</reference>
<keyword evidence="6 15" id="KW-0732">Signal</keyword>
<dbReference type="GO" id="GO:0038023">
    <property type="term" value="F:signaling receptor activity"/>
    <property type="evidence" value="ECO:0007669"/>
    <property type="project" value="TreeGrafter"/>
</dbReference>
<evidence type="ECO:0000256" key="1">
    <source>
        <dbReference type="ARBA" id="ARBA00004479"/>
    </source>
</evidence>
<dbReference type="InterPro" id="IPR003591">
    <property type="entry name" value="Leu-rich_rpt_typical-subtyp"/>
</dbReference>
<evidence type="ECO:0000256" key="11">
    <source>
        <dbReference type="ARBA" id="ARBA00023170"/>
    </source>
</evidence>
<comment type="similarity">
    <text evidence="2">Belongs to the Toll-like receptor family.</text>
</comment>
<evidence type="ECO:0000256" key="8">
    <source>
        <dbReference type="ARBA" id="ARBA00022859"/>
    </source>
</evidence>
<dbReference type="GO" id="GO:0005886">
    <property type="term" value="C:plasma membrane"/>
    <property type="evidence" value="ECO:0007669"/>
    <property type="project" value="TreeGrafter"/>
</dbReference>
<accession>A0AAV7PYU8</accession>
<dbReference type="SUPFAM" id="SSF52200">
    <property type="entry name" value="Toll/Interleukin receptor TIR domain"/>
    <property type="match status" value="1"/>
</dbReference>
<evidence type="ECO:0000256" key="5">
    <source>
        <dbReference type="ARBA" id="ARBA00022692"/>
    </source>
</evidence>
<keyword evidence="13" id="KW-0395">Inflammatory response</keyword>
<keyword evidence="3" id="KW-0399">Innate immunity</keyword>
<keyword evidence="10 14" id="KW-0472">Membrane</keyword>
<dbReference type="PANTHER" id="PTHR24365">
    <property type="entry name" value="TOLL-LIKE RECEPTOR"/>
    <property type="match status" value="1"/>
</dbReference>
<dbReference type="Pfam" id="PF13855">
    <property type="entry name" value="LRR_8"/>
    <property type="match status" value="6"/>
</dbReference>
<keyword evidence="9 14" id="KW-1133">Transmembrane helix</keyword>
<keyword evidence="18" id="KW-1185">Reference proteome</keyword>
<sequence length="954" mass="109473">MLLLWLFLQSGLLLIPGAVSYGFRNCIKSYEHPQHYNCIQRFLQDVRSAVSDLPNETQCLNISHNSIRRLPGGSFRHLPQLRTLRLDFNQLWQIQDSAFENLNELLTLNISNNKIKKLSRGVFQGLRNLTCLLIENNHLFQVDRDTFHLLKSLEVLNLASNSLKNFSLVITSVSPLNRLQNLNLCNNHLCSLNTSTTLPASLSHLYLCNTSITLKDLPPNYFTNVTSLDLSYNHIGAQELASFDLAGITYLLMQNNSDFQILDFLKRSNVPPHSIDYSGVRLHGNNLSDLCKYLRSAPLQKLSLRSNSIRKLSNETFVHCPVIKSFDLSRNKLKRLGCLEFVHRNGLQSLVVQHNLLNALEGCSLSSQLLTSLENLTLSYNRILTVGHNAFSFAPNLTNLNLEFNNIAYLSKHALNGLSKLEILRLDNNLLTDLYEESFASLGNLQHLLLRNNRVAVIFPNTFMNLHKLQILDLGGNKICSLTNTSFSGLQNLSKLYLDLNEIRAPILQSQVFFFVQTTLRVLDLKANNIAYISIMKEISPFENLQNLKVLKIQSQQPYGIKIIPPKFFKGLKSLQDLYLSNNKILTVSHNVFDDLGELRFLDLSDSCNGIQNLPAGIFRNQIQLQTLDLENIGLQSLTNEVFGNLTSLRVLKVMKNALKVVNETAMLGLPKLEYLDLRKCPLSCTCKSQWFKSWLNNSQVQIVYPYNQSCDDGPSAYIYSLDMSVCYSQLGKQCFFGTAPVLLLLMIIPILYTRCYWYMKYNFYIFRAWFRENWSKNGKDTYKYDAFVSYNSNDEWWVLQELVPQLENCSPSSFRLCLHHRDFELGRDIIDNIVDSIYNSRKTICVISRSYLRSEWCSLEIQLASYRLLDQQKDVLVLVFLGKIPERDLSAYHRMRKVMLKKTYICWPPEPDAQKLFWSKVRKAIQSKEVADESMDGLSFNHHLLVESTSLLS</sequence>
<dbReference type="PRINTS" id="PR01537">
    <property type="entry name" value="INTRLKN1R1F"/>
</dbReference>
<comment type="subcellular location">
    <subcellularLocation>
        <location evidence="1">Membrane</location>
        <topology evidence="1">Single-pass type I membrane protein</topology>
    </subcellularLocation>
</comment>
<evidence type="ECO:0000313" key="17">
    <source>
        <dbReference type="EMBL" id="KAJ1133139.1"/>
    </source>
</evidence>
<feature type="signal peptide" evidence="15">
    <location>
        <begin position="1"/>
        <end position="20"/>
    </location>
</feature>
<proteinExistence type="inferred from homology"/>
<organism evidence="17 18">
    <name type="scientific">Pleurodeles waltl</name>
    <name type="common">Iberian ribbed newt</name>
    <dbReference type="NCBI Taxonomy" id="8319"/>
    <lineage>
        <taxon>Eukaryota</taxon>
        <taxon>Metazoa</taxon>
        <taxon>Chordata</taxon>
        <taxon>Craniata</taxon>
        <taxon>Vertebrata</taxon>
        <taxon>Euteleostomi</taxon>
        <taxon>Amphibia</taxon>
        <taxon>Batrachia</taxon>
        <taxon>Caudata</taxon>
        <taxon>Salamandroidea</taxon>
        <taxon>Salamandridae</taxon>
        <taxon>Pleurodelinae</taxon>
        <taxon>Pleurodeles</taxon>
    </lineage>
</organism>
<dbReference type="FunFam" id="3.40.50.10140:FF:000001">
    <property type="entry name" value="Toll-like receptor 2"/>
    <property type="match status" value="1"/>
</dbReference>
<evidence type="ECO:0000313" key="18">
    <source>
        <dbReference type="Proteomes" id="UP001066276"/>
    </source>
</evidence>
<dbReference type="PROSITE" id="PS51450">
    <property type="entry name" value="LRR"/>
    <property type="match status" value="2"/>
</dbReference>
<dbReference type="SUPFAM" id="SSF52058">
    <property type="entry name" value="L domain-like"/>
    <property type="match status" value="2"/>
</dbReference>
<evidence type="ECO:0000256" key="12">
    <source>
        <dbReference type="ARBA" id="ARBA00023180"/>
    </source>
</evidence>
<keyword evidence="5 14" id="KW-0812">Transmembrane</keyword>
<dbReference type="PROSITE" id="PS50104">
    <property type="entry name" value="TIR"/>
    <property type="match status" value="1"/>
</dbReference>
<dbReference type="GO" id="GO:0045087">
    <property type="term" value="P:innate immune response"/>
    <property type="evidence" value="ECO:0007669"/>
    <property type="project" value="UniProtKB-KW"/>
</dbReference>
<dbReference type="InterPro" id="IPR032675">
    <property type="entry name" value="LRR_dom_sf"/>
</dbReference>